<dbReference type="EMBL" id="HACG01044746">
    <property type="protein sequence ID" value="CEK91611.1"/>
    <property type="molecule type" value="Transcribed_RNA"/>
</dbReference>
<dbReference type="AlphaFoldDB" id="A0A0B7BH22"/>
<protein>
    <recommendedName>
        <fullName evidence="1">RNase H type-1 domain-containing protein</fullName>
    </recommendedName>
</protein>
<evidence type="ECO:0000259" key="1">
    <source>
        <dbReference type="PROSITE" id="PS50879"/>
    </source>
</evidence>
<sequence>FVPGHAGVRGNERTDMLAGIFAVKSWRGMDQADIMNSLRERGCVNNSSNSCESTTITRLQEYKVKCGVARFPYLSTYYYIQNHIHKPDQQFPQQIPKSDAITYIT</sequence>
<feature type="non-terminal residue" evidence="2">
    <location>
        <position position="1"/>
    </location>
</feature>
<dbReference type="InterPro" id="IPR002156">
    <property type="entry name" value="RNaseH_domain"/>
</dbReference>
<dbReference type="GO" id="GO:0004523">
    <property type="term" value="F:RNA-DNA hybrid ribonuclease activity"/>
    <property type="evidence" value="ECO:0007669"/>
    <property type="project" value="InterPro"/>
</dbReference>
<organism evidence="2">
    <name type="scientific">Arion vulgaris</name>
    <dbReference type="NCBI Taxonomy" id="1028688"/>
    <lineage>
        <taxon>Eukaryota</taxon>
        <taxon>Metazoa</taxon>
        <taxon>Spiralia</taxon>
        <taxon>Lophotrochozoa</taxon>
        <taxon>Mollusca</taxon>
        <taxon>Gastropoda</taxon>
        <taxon>Heterobranchia</taxon>
        <taxon>Euthyneura</taxon>
        <taxon>Panpulmonata</taxon>
        <taxon>Eupulmonata</taxon>
        <taxon>Stylommatophora</taxon>
        <taxon>Helicina</taxon>
        <taxon>Arionoidea</taxon>
        <taxon>Arionidae</taxon>
        <taxon>Arion</taxon>
    </lineage>
</organism>
<accession>A0A0B7BH22</accession>
<proteinExistence type="predicted"/>
<name>A0A0B7BH22_9EUPU</name>
<feature type="domain" description="RNase H type-1" evidence="1">
    <location>
        <begin position="1"/>
        <end position="23"/>
    </location>
</feature>
<evidence type="ECO:0000313" key="2">
    <source>
        <dbReference type="EMBL" id="CEK91611.1"/>
    </source>
</evidence>
<dbReference type="GO" id="GO:0003676">
    <property type="term" value="F:nucleic acid binding"/>
    <property type="evidence" value="ECO:0007669"/>
    <property type="project" value="InterPro"/>
</dbReference>
<reference evidence="2" key="1">
    <citation type="submission" date="2014-12" db="EMBL/GenBank/DDBJ databases">
        <title>Insight into the proteome of Arion vulgaris.</title>
        <authorList>
            <person name="Aradska J."/>
            <person name="Bulat T."/>
            <person name="Smidak R."/>
            <person name="Sarate P."/>
            <person name="Gangsoo J."/>
            <person name="Sialana F."/>
            <person name="Bilban M."/>
            <person name="Lubec G."/>
        </authorList>
    </citation>
    <scope>NUCLEOTIDE SEQUENCE</scope>
    <source>
        <tissue evidence="2">Skin</tissue>
    </source>
</reference>
<gene>
    <name evidence="2" type="primary">ORF183762</name>
</gene>
<dbReference type="PROSITE" id="PS50879">
    <property type="entry name" value="RNASE_H_1"/>
    <property type="match status" value="1"/>
</dbReference>